<evidence type="ECO:0000256" key="7">
    <source>
        <dbReference type="RuleBase" id="RU361277"/>
    </source>
</evidence>
<dbReference type="GO" id="GO:0008270">
    <property type="term" value="F:zinc ion binding"/>
    <property type="evidence" value="ECO:0007669"/>
    <property type="project" value="InterPro"/>
</dbReference>
<dbReference type="InterPro" id="IPR045306">
    <property type="entry name" value="SDH-like"/>
</dbReference>
<reference evidence="9 10" key="1">
    <citation type="submission" date="2016-01" db="EMBL/GenBank/DDBJ databases">
        <title>Genome sequence of the yeast Holleya sinecauda.</title>
        <authorList>
            <person name="Dietrich F.S."/>
        </authorList>
    </citation>
    <scope>NUCLEOTIDE SEQUENCE [LARGE SCALE GENOMIC DNA]</scope>
    <source>
        <strain evidence="9 10">ATCC 58844</strain>
    </source>
</reference>
<dbReference type="EMBL" id="CP014244">
    <property type="protein sequence ID" value="AMD20195.1"/>
    <property type="molecule type" value="Genomic_DNA"/>
</dbReference>
<keyword evidence="10" id="KW-1185">Reference proteome</keyword>
<evidence type="ECO:0000256" key="4">
    <source>
        <dbReference type="ARBA" id="ARBA00022833"/>
    </source>
</evidence>
<name>A0A0X8HRM5_9SACH</name>
<dbReference type="InterPro" id="IPR013149">
    <property type="entry name" value="ADH-like_C"/>
</dbReference>
<keyword evidence="4 7" id="KW-0862">Zinc</keyword>
<dbReference type="OrthoDB" id="3941538at2759"/>
<dbReference type="GeneID" id="28723432"/>
<dbReference type="InterPro" id="IPR020843">
    <property type="entry name" value="ER"/>
</dbReference>
<keyword evidence="6" id="KW-0520">NAD</keyword>
<gene>
    <name evidence="9" type="ORF">AW171_hschr42078</name>
</gene>
<dbReference type="SUPFAM" id="SSF50129">
    <property type="entry name" value="GroES-like"/>
    <property type="match status" value="1"/>
</dbReference>
<evidence type="ECO:0000313" key="9">
    <source>
        <dbReference type="EMBL" id="AMD20195.1"/>
    </source>
</evidence>
<evidence type="ECO:0000256" key="6">
    <source>
        <dbReference type="ARBA" id="ARBA00023027"/>
    </source>
</evidence>
<proteinExistence type="inferred from homology"/>
<dbReference type="SMART" id="SM00829">
    <property type="entry name" value="PKS_ER"/>
    <property type="match status" value="1"/>
</dbReference>
<dbReference type="CDD" id="cd05285">
    <property type="entry name" value="sorbitol_DH"/>
    <property type="match status" value="1"/>
</dbReference>
<dbReference type="GO" id="GO:0003939">
    <property type="term" value="F:L-iditol 2-dehydrogenase (NAD+) activity"/>
    <property type="evidence" value="ECO:0007669"/>
    <property type="project" value="TreeGrafter"/>
</dbReference>
<dbReference type="Gene3D" id="3.90.180.10">
    <property type="entry name" value="Medium-chain alcohol dehydrogenases, catalytic domain"/>
    <property type="match status" value="1"/>
</dbReference>
<dbReference type="STRING" id="45286.A0A0X8HRM5"/>
<evidence type="ECO:0000259" key="8">
    <source>
        <dbReference type="SMART" id="SM00829"/>
    </source>
</evidence>
<dbReference type="SUPFAM" id="SSF51735">
    <property type="entry name" value="NAD(P)-binding Rossmann-fold domains"/>
    <property type="match status" value="1"/>
</dbReference>
<dbReference type="Gene3D" id="3.40.50.720">
    <property type="entry name" value="NAD(P)-binding Rossmann-like Domain"/>
    <property type="match status" value="1"/>
</dbReference>
<comment type="cofactor">
    <cofactor evidence="1 7">
        <name>Zn(2+)</name>
        <dbReference type="ChEBI" id="CHEBI:29105"/>
    </cofactor>
</comment>
<dbReference type="InterPro" id="IPR011032">
    <property type="entry name" value="GroES-like_sf"/>
</dbReference>
<dbReference type="PANTHER" id="PTHR43161">
    <property type="entry name" value="SORBITOL DEHYDROGENASE"/>
    <property type="match status" value="1"/>
</dbReference>
<feature type="domain" description="Enoyl reductase (ER)" evidence="8">
    <location>
        <begin position="13"/>
        <end position="349"/>
    </location>
</feature>
<sequence length="353" mass="37406">MSSETQEAVILVGVGNIEFGERPIPTCGPHSVKVKIEATGICGSDVHYFMHGSIGSFQLKAPMVLGHESSGTVVEVGENVTMVKVGDRVAIEPGVPSRYSSETKAGKYNLCPHMAFAATPPYDGTLVKYYLSPEDFLYKLPESVSFEEGALLEPLSVGVHANKLAGTKFGDTVVVFGAGPVGLLSAGVAKAFGATTVLVVDIIDFKLNKAKELGATHVLNSGSFQDPGALGTKIRGLVGANPDITIDCTGSYMCINAAIQVCRPGGTHVQVGLGEDNVTIPIVEVTNKELKISGSFRYSAGDYSTALKLIASKQIDAAKLVTRKFKFEEAIEAYKFNAKPNDYNIKTIIEGPK</sequence>
<dbReference type="Pfam" id="PF08240">
    <property type="entry name" value="ADH_N"/>
    <property type="match status" value="1"/>
</dbReference>
<evidence type="ECO:0000256" key="5">
    <source>
        <dbReference type="ARBA" id="ARBA00023002"/>
    </source>
</evidence>
<comment type="similarity">
    <text evidence="2 7">Belongs to the zinc-containing alcohol dehydrogenase family.</text>
</comment>
<dbReference type="InterPro" id="IPR036291">
    <property type="entry name" value="NAD(P)-bd_dom_sf"/>
</dbReference>
<dbReference type="RefSeq" id="XP_017987191.1">
    <property type="nucleotide sequence ID" value="XM_018132231.1"/>
</dbReference>
<evidence type="ECO:0000256" key="2">
    <source>
        <dbReference type="ARBA" id="ARBA00008072"/>
    </source>
</evidence>
<organism evidence="9 10">
    <name type="scientific">Eremothecium sinecaudum</name>
    <dbReference type="NCBI Taxonomy" id="45286"/>
    <lineage>
        <taxon>Eukaryota</taxon>
        <taxon>Fungi</taxon>
        <taxon>Dikarya</taxon>
        <taxon>Ascomycota</taxon>
        <taxon>Saccharomycotina</taxon>
        <taxon>Saccharomycetes</taxon>
        <taxon>Saccharomycetales</taxon>
        <taxon>Saccharomycetaceae</taxon>
        <taxon>Eremothecium</taxon>
    </lineage>
</organism>
<keyword evidence="3 7" id="KW-0479">Metal-binding</keyword>
<evidence type="ECO:0000256" key="3">
    <source>
        <dbReference type="ARBA" id="ARBA00022723"/>
    </source>
</evidence>
<dbReference type="Pfam" id="PF00107">
    <property type="entry name" value="ADH_zinc_N"/>
    <property type="match status" value="1"/>
</dbReference>
<dbReference type="GO" id="GO:0006062">
    <property type="term" value="P:sorbitol catabolic process"/>
    <property type="evidence" value="ECO:0007669"/>
    <property type="project" value="TreeGrafter"/>
</dbReference>
<dbReference type="InterPro" id="IPR002328">
    <property type="entry name" value="ADH_Zn_CS"/>
</dbReference>
<dbReference type="PANTHER" id="PTHR43161:SF9">
    <property type="entry name" value="SORBITOL DEHYDROGENASE"/>
    <property type="match status" value="1"/>
</dbReference>
<dbReference type="AlphaFoldDB" id="A0A0X8HRM5"/>
<dbReference type="FunFam" id="3.40.50.720:FF:000068">
    <property type="entry name" value="Sorbitol dehydrogenase"/>
    <property type="match status" value="1"/>
</dbReference>
<evidence type="ECO:0000256" key="1">
    <source>
        <dbReference type="ARBA" id="ARBA00001947"/>
    </source>
</evidence>
<evidence type="ECO:0000313" key="10">
    <source>
        <dbReference type="Proteomes" id="UP000243052"/>
    </source>
</evidence>
<dbReference type="PROSITE" id="PS00059">
    <property type="entry name" value="ADH_ZINC"/>
    <property type="match status" value="1"/>
</dbReference>
<dbReference type="InterPro" id="IPR013154">
    <property type="entry name" value="ADH-like_N"/>
</dbReference>
<dbReference type="Proteomes" id="UP000243052">
    <property type="component" value="Chromosome iv"/>
</dbReference>
<keyword evidence="5" id="KW-0560">Oxidoreductase</keyword>
<accession>A0A0X8HRM5</accession>
<protein>
    <submittedName>
        <fullName evidence="9">HDL549Wp</fullName>
    </submittedName>
</protein>